<dbReference type="GO" id="GO:0004114">
    <property type="term" value="F:3',5'-cyclic-nucleotide phosphodiesterase activity"/>
    <property type="evidence" value="ECO:0007669"/>
    <property type="project" value="UniProtKB-EC"/>
</dbReference>
<dbReference type="AlphaFoldDB" id="A0A921NVN8"/>
<comment type="caution">
    <text evidence="6">The sequence shown here is derived from an EMBL/GenBank/DDBJ whole genome shotgun (WGS) entry which is preliminary data.</text>
</comment>
<dbReference type="InterPro" id="IPR004843">
    <property type="entry name" value="Calcineurin-like_PHP"/>
</dbReference>
<protein>
    <submittedName>
        <fullName evidence="6">3'5'-cyclic-nucleotide phosphodiesterase</fullName>
        <ecNumber evidence="6">3.1.4.17</ecNumber>
    </submittedName>
</protein>
<dbReference type="OrthoDB" id="651281at2"/>
<comment type="similarity">
    <text evidence="4">Belongs to the cyclic nucleotide phosphodiesterase class-III family.</text>
</comment>
<evidence type="ECO:0000256" key="1">
    <source>
        <dbReference type="ARBA" id="ARBA00022723"/>
    </source>
</evidence>
<evidence type="ECO:0000256" key="3">
    <source>
        <dbReference type="ARBA" id="ARBA00023004"/>
    </source>
</evidence>
<reference evidence="6" key="1">
    <citation type="submission" date="2013-03" db="EMBL/GenBank/DDBJ databases">
        <title>Genome Sequence of the Profundibacterium mesophilum strain KAUST100406-0324T from Red Sea, a novel genus in the family Rhodobacteraceae.</title>
        <authorList>
            <person name="Essack M."/>
            <person name="Alam I."/>
            <person name="Lafi F."/>
            <person name="Alawi W."/>
            <person name="Kamanu F."/>
            <person name="Al-Suwailem A."/>
            <person name="Lee O.O."/>
            <person name="Xu Y."/>
            <person name="Bajic V."/>
            <person name="Qian P.-Y."/>
            <person name="Archer J."/>
        </authorList>
    </citation>
    <scope>NUCLEOTIDE SEQUENCE</scope>
    <source>
        <strain evidence="6">KAUST100406-0324</strain>
    </source>
</reference>
<dbReference type="InterPro" id="IPR029052">
    <property type="entry name" value="Metallo-depent_PP-like"/>
</dbReference>
<dbReference type="InterPro" id="IPR050884">
    <property type="entry name" value="CNP_phosphodiesterase-III"/>
</dbReference>
<feature type="domain" description="Calcineurin-like phosphoesterase" evidence="5">
    <location>
        <begin position="3"/>
        <end position="189"/>
    </location>
</feature>
<evidence type="ECO:0000259" key="5">
    <source>
        <dbReference type="Pfam" id="PF00149"/>
    </source>
</evidence>
<evidence type="ECO:0000256" key="2">
    <source>
        <dbReference type="ARBA" id="ARBA00022801"/>
    </source>
</evidence>
<evidence type="ECO:0000313" key="6">
    <source>
        <dbReference type="EMBL" id="KAF0676503.1"/>
    </source>
</evidence>
<dbReference type="RefSeq" id="WP_159964629.1">
    <property type="nucleotide sequence ID" value="NZ_APKE01000014.1"/>
</dbReference>
<dbReference type="Pfam" id="PF00149">
    <property type="entry name" value="Metallophos"/>
    <property type="match status" value="1"/>
</dbReference>
<proteinExistence type="inferred from homology"/>
<dbReference type="Proteomes" id="UP000698242">
    <property type="component" value="Unassembled WGS sequence"/>
</dbReference>
<dbReference type="PANTHER" id="PTHR42988:SF2">
    <property type="entry name" value="CYCLIC NUCLEOTIDE PHOSPHODIESTERASE CBUA0032-RELATED"/>
    <property type="match status" value="1"/>
</dbReference>
<evidence type="ECO:0000256" key="4">
    <source>
        <dbReference type="ARBA" id="ARBA00025742"/>
    </source>
</evidence>
<dbReference type="PANTHER" id="PTHR42988">
    <property type="entry name" value="PHOSPHOHYDROLASE"/>
    <property type="match status" value="1"/>
</dbReference>
<sequence>MRRVIHLSDLHFGRIREDLVDPLLATITEIDPDLVIVSGDLTQRARRRQFAQARAFIDRITAPVLTVPGNHDVPLDNLWVRLLRPFARYREIINPALEPDWSDEEINVIGVNTVNPFAWQSGLIRGRAVKRVCKAFDQNRHRRMRFVALHHPLEHAPGTEKRLMRGARKAAGVLAGCGADIVLCGHLHAWRADPVRSEANGGAVLLVQAGTGLSTRLRGEENDFNLLVVDGPNLSIIRYVAGSEPRFEAESERRFRRDGADWNRVIG</sequence>
<name>A0A921NVN8_9RHOB</name>
<gene>
    <name evidence="6" type="ORF">PMES_01235</name>
</gene>
<dbReference type="GO" id="GO:0046872">
    <property type="term" value="F:metal ion binding"/>
    <property type="evidence" value="ECO:0007669"/>
    <property type="project" value="UniProtKB-KW"/>
</dbReference>
<keyword evidence="1" id="KW-0479">Metal-binding</keyword>
<keyword evidence="7" id="KW-1185">Reference proteome</keyword>
<keyword evidence="2 6" id="KW-0378">Hydrolase</keyword>
<dbReference type="SUPFAM" id="SSF56300">
    <property type="entry name" value="Metallo-dependent phosphatases"/>
    <property type="match status" value="1"/>
</dbReference>
<keyword evidence="3" id="KW-0408">Iron</keyword>
<dbReference type="EMBL" id="APKE01000014">
    <property type="protein sequence ID" value="KAF0676503.1"/>
    <property type="molecule type" value="Genomic_DNA"/>
</dbReference>
<dbReference type="Gene3D" id="3.60.21.10">
    <property type="match status" value="1"/>
</dbReference>
<organism evidence="6 7">
    <name type="scientific">Profundibacterium mesophilum KAUST100406-0324</name>
    <dbReference type="NCBI Taxonomy" id="1037889"/>
    <lineage>
        <taxon>Bacteria</taxon>
        <taxon>Pseudomonadati</taxon>
        <taxon>Pseudomonadota</taxon>
        <taxon>Alphaproteobacteria</taxon>
        <taxon>Rhodobacterales</taxon>
        <taxon>Roseobacteraceae</taxon>
        <taxon>Profundibacterium</taxon>
    </lineage>
</organism>
<evidence type="ECO:0000313" key="7">
    <source>
        <dbReference type="Proteomes" id="UP000698242"/>
    </source>
</evidence>
<accession>A0A921NVN8</accession>
<dbReference type="EC" id="3.1.4.17" evidence="6"/>